<dbReference type="Proteomes" id="UP000218890">
    <property type="component" value="Chromosome"/>
</dbReference>
<dbReference type="GO" id="GO:0008652">
    <property type="term" value="P:amino acid biosynthetic process"/>
    <property type="evidence" value="ECO:0007669"/>
    <property type="project" value="UniProtKB-KW"/>
</dbReference>
<dbReference type="EMBL" id="AP017372">
    <property type="protein sequence ID" value="BAU56550.1"/>
    <property type="molecule type" value="Genomic_DNA"/>
</dbReference>
<evidence type="ECO:0000256" key="1">
    <source>
        <dbReference type="ARBA" id="ARBA00004871"/>
    </source>
</evidence>
<accession>A0A0X8X6I3</accession>
<feature type="binding site" evidence="8">
    <location>
        <position position="215"/>
    </location>
    <ligand>
        <name>shikimate</name>
        <dbReference type="ChEBI" id="CHEBI:36208"/>
    </ligand>
</feature>
<feature type="domain" description="Shikimate dehydrogenase substrate binding N-terminal" evidence="10">
    <location>
        <begin position="7"/>
        <end position="89"/>
    </location>
</feature>
<proteinExistence type="inferred from homology"/>
<gene>
    <name evidence="8 12" type="primary">aroE</name>
    <name evidence="12" type="ORF">HH1059_24750</name>
</gene>
<dbReference type="InterPro" id="IPR046346">
    <property type="entry name" value="Aminoacid_DH-like_N_sf"/>
</dbReference>
<dbReference type="GO" id="GO:0019632">
    <property type="term" value="P:shikimate metabolic process"/>
    <property type="evidence" value="ECO:0007669"/>
    <property type="project" value="InterPro"/>
</dbReference>
<dbReference type="FunFam" id="3.40.50.10860:FF:000006">
    <property type="entry name" value="Shikimate dehydrogenase (NADP(+))"/>
    <property type="match status" value="1"/>
</dbReference>
<dbReference type="AlphaFoldDB" id="A0A0X8X6I3"/>
<evidence type="ECO:0000259" key="9">
    <source>
        <dbReference type="Pfam" id="PF01488"/>
    </source>
</evidence>
<feature type="active site" description="Proton acceptor" evidence="8">
    <location>
        <position position="66"/>
    </location>
</feature>
<dbReference type="Pfam" id="PF08501">
    <property type="entry name" value="Shikimate_dh_N"/>
    <property type="match status" value="1"/>
</dbReference>
<evidence type="ECO:0000256" key="2">
    <source>
        <dbReference type="ARBA" id="ARBA00012962"/>
    </source>
</evidence>
<evidence type="ECO:0000256" key="6">
    <source>
        <dbReference type="ARBA" id="ARBA00023141"/>
    </source>
</evidence>
<dbReference type="GO" id="GO:0009073">
    <property type="term" value="P:aromatic amino acid family biosynthetic process"/>
    <property type="evidence" value="ECO:0007669"/>
    <property type="project" value="UniProtKB-KW"/>
</dbReference>
<dbReference type="HAMAP" id="MF_00222">
    <property type="entry name" value="Shikimate_DH_AroE"/>
    <property type="match status" value="1"/>
</dbReference>
<dbReference type="NCBIfam" id="TIGR00507">
    <property type="entry name" value="aroE"/>
    <property type="match status" value="1"/>
</dbReference>
<keyword evidence="5 8" id="KW-0560">Oxidoreductase</keyword>
<evidence type="ECO:0000259" key="11">
    <source>
        <dbReference type="Pfam" id="PF18317"/>
    </source>
</evidence>
<feature type="binding site" evidence="8">
    <location>
        <position position="62"/>
    </location>
    <ligand>
        <name>shikimate</name>
        <dbReference type="ChEBI" id="CHEBI:36208"/>
    </ligand>
</feature>
<feature type="binding site" evidence="8">
    <location>
        <position position="213"/>
    </location>
    <ligand>
        <name>NADP(+)</name>
        <dbReference type="ChEBI" id="CHEBI:58349"/>
    </ligand>
</feature>
<comment type="function">
    <text evidence="8">Involved in the biosynthesis of the chorismate, which leads to the biosynthesis of aromatic amino acids. Catalyzes the reversible NADPH linked reduction of 3-dehydroshikimate (DHSA) to yield shikimate (SA).</text>
</comment>
<dbReference type="NCBIfam" id="NF001310">
    <property type="entry name" value="PRK00258.1-2"/>
    <property type="match status" value="1"/>
</dbReference>
<dbReference type="Pfam" id="PF18317">
    <property type="entry name" value="SDH_C"/>
    <property type="match status" value="1"/>
</dbReference>
<dbReference type="Pfam" id="PF01488">
    <property type="entry name" value="Shikimate_DH"/>
    <property type="match status" value="1"/>
</dbReference>
<comment type="pathway">
    <text evidence="1 8">Metabolic intermediate biosynthesis; chorismate biosynthesis; chorismate from D-erythrose 4-phosphate and phosphoenolpyruvate: step 4/7.</text>
</comment>
<dbReference type="PANTHER" id="PTHR21089">
    <property type="entry name" value="SHIKIMATE DEHYDROGENASE"/>
    <property type="match status" value="1"/>
</dbReference>
<dbReference type="KEGG" id="hhk:HH1059_24750"/>
<keyword evidence="3 8" id="KW-0028">Amino-acid biosynthesis</keyword>
<dbReference type="GO" id="GO:0004764">
    <property type="term" value="F:shikimate 3-dehydrogenase (NADP+) activity"/>
    <property type="evidence" value="ECO:0007669"/>
    <property type="project" value="UniProtKB-UniRule"/>
</dbReference>
<dbReference type="InterPro" id="IPR013708">
    <property type="entry name" value="Shikimate_DH-bd_N"/>
</dbReference>
<dbReference type="EC" id="1.1.1.25" evidence="2 8"/>
<dbReference type="PANTHER" id="PTHR21089:SF1">
    <property type="entry name" value="BIFUNCTIONAL 3-DEHYDROQUINATE DEHYDRATASE_SHIKIMATE DEHYDROGENASE, CHLOROPLASTIC"/>
    <property type="match status" value="1"/>
</dbReference>
<evidence type="ECO:0000313" key="12">
    <source>
        <dbReference type="EMBL" id="BAU56550.1"/>
    </source>
</evidence>
<feature type="binding site" evidence="8">
    <location>
        <position position="103"/>
    </location>
    <ligand>
        <name>shikimate</name>
        <dbReference type="ChEBI" id="CHEBI:36208"/>
    </ligand>
</feature>
<dbReference type="CDD" id="cd01065">
    <property type="entry name" value="NAD_bind_Shikimate_DH"/>
    <property type="match status" value="1"/>
</dbReference>
<evidence type="ECO:0000256" key="3">
    <source>
        <dbReference type="ARBA" id="ARBA00022605"/>
    </source>
</evidence>
<feature type="binding site" evidence="8">
    <location>
        <begin position="128"/>
        <end position="132"/>
    </location>
    <ligand>
        <name>NADP(+)</name>
        <dbReference type="ChEBI" id="CHEBI:58349"/>
    </ligand>
</feature>
<dbReference type="Gene3D" id="3.40.50.720">
    <property type="entry name" value="NAD(P)-binding Rossmann-like Domain"/>
    <property type="match status" value="1"/>
</dbReference>
<feature type="domain" description="SDH C-terminal" evidence="11">
    <location>
        <begin position="237"/>
        <end position="267"/>
    </location>
</feature>
<comment type="subunit">
    <text evidence="8">Homodimer.</text>
</comment>
<keyword evidence="6 8" id="KW-0057">Aromatic amino acid biosynthesis</keyword>
<dbReference type="UniPathway" id="UPA00053">
    <property type="reaction ID" value="UER00087"/>
</dbReference>
<keyword evidence="13" id="KW-1185">Reference proteome</keyword>
<dbReference type="InterPro" id="IPR022893">
    <property type="entry name" value="Shikimate_DH_fam"/>
</dbReference>
<evidence type="ECO:0000313" key="13">
    <source>
        <dbReference type="Proteomes" id="UP000218890"/>
    </source>
</evidence>
<dbReference type="GO" id="GO:0009423">
    <property type="term" value="P:chorismate biosynthetic process"/>
    <property type="evidence" value="ECO:0007669"/>
    <property type="project" value="UniProtKB-UniRule"/>
</dbReference>
<dbReference type="SUPFAM" id="SSF53223">
    <property type="entry name" value="Aminoacid dehydrogenase-like, N-terminal domain"/>
    <property type="match status" value="1"/>
</dbReference>
<evidence type="ECO:0000256" key="8">
    <source>
        <dbReference type="HAMAP-Rule" id="MF_00222"/>
    </source>
</evidence>
<feature type="binding site" evidence="8">
    <location>
        <position position="87"/>
    </location>
    <ligand>
        <name>shikimate</name>
        <dbReference type="ChEBI" id="CHEBI:36208"/>
    </ligand>
</feature>
<comment type="similarity">
    <text evidence="8">Belongs to the shikimate dehydrogenase family.</text>
</comment>
<protein>
    <recommendedName>
        <fullName evidence="2 8">Shikimate dehydrogenase (NADP(+))</fullName>
        <shortName evidence="8">SDH</shortName>
        <ecNumber evidence="2 8">1.1.1.25</ecNumber>
    </recommendedName>
</protein>
<feature type="binding site" evidence="8">
    <location>
        <position position="78"/>
    </location>
    <ligand>
        <name>NADP(+)</name>
        <dbReference type="ChEBI" id="CHEBI:58349"/>
    </ligand>
</feature>
<dbReference type="GO" id="GO:0005829">
    <property type="term" value="C:cytosol"/>
    <property type="evidence" value="ECO:0007669"/>
    <property type="project" value="TreeGrafter"/>
</dbReference>
<dbReference type="Gene3D" id="3.40.50.10860">
    <property type="entry name" value="Leucine Dehydrogenase, chain A, domain 1"/>
    <property type="match status" value="1"/>
</dbReference>
<evidence type="ECO:0000259" key="10">
    <source>
        <dbReference type="Pfam" id="PF08501"/>
    </source>
</evidence>
<evidence type="ECO:0000256" key="5">
    <source>
        <dbReference type="ARBA" id="ARBA00023002"/>
    </source>
</evidence>
<feature type="binding site" evidence="8">
    <location>
        <position position="244"/>
    </location>
    <ligand>
        <name>shikimate</name>
        <dbReference type="ChEBI" id="CHEBI:36208"/>
    </ligand>
</feature>
<evidence type="ECO:0000256" key="7">
    <source>
        <dbReference type="ARBA" id="ARBA00049442"/>
    </source>
</evidence>
<feature type="binding site" evidence="8">
    <location>
        <begin position="152"/>
        <end position="157"/>
    </location>
    <ligand>
        <name>NADP(+)</name>
        <dbReference type="ChEBI" id="CHEBI:58349"/>
    </ligand>
</feature>
<dbReference type="InterPro" id="IPR041121">
    <property type="entry name" value="SDH_C"/>
</dbReference>
<name>A0A0X8X6I3_HALHR</name>
<dbReference type="RefSeq" id="WP_096406556.1">
    <property type="nucleotide sequence ID" value="NZ_AP017372.2"/>
</dbReference>
<comment type="catalytic activity">
    <reaction evidence="7 8">
        <text>shikimate + NADP(+) = 3-dehydroshikimate + NADPH + H(+)</text>
        <dbReference type="Rhea" id="RHEA:17737"/>
        <dbReference type="ChEBI" id="CHEBI:15378"/>
        <dbReference type="ChEBI" id="CHEBI:16630"/>
        <dbReference type="ChEBI" id="CHEBI:36208"/>
        <dbReference type="ChEBI" id="CHEBI:57783"/>
        <dbReference type="ChEBI" id="CHEBI:58349"/>
        <dbReference type="EC" id="1.1.1.25"/>
    </reaction>
</comment>
<dbReference type="InterPro" id="IPR036291">
    <property type="entry name" value="NAD(P)-bd_dom_sf"/>
</dbReference>
<dbReference type="OrthoDB" id="9776868at2"/>
<dbReference type="GO" id="GO:0050661">
    <property type="term" value="F:NADP binding"/>
    <property type="evidence" value="ECO:0007669"/>
    <property type="project" value="InterPro"/>
</dbReference>
<feature type="binding site" evidence="8">
    <location>
        <position position="237"/>
    </location>
    <ligand>
        <name>NADP(+)</name>
        <dbReference type="ChEBI" id="CHEBI:58349"/>
    </ligand>
</feature>
<dbReference type="SUPFAM" id="SSF51735">
    <property type="entry name" value="NAD(P)-binding Rossmann-fold domains"/>
    <property type="match status" value="1"/>
</dbReference>
<reference evidence="12" key="1">
    <citation type="submission" date="2016-02" db="EMBL/GenBank/DDBJ databases">
        <title>Halorhodospira halochloris DSM-1059 complete genome, version 2.</title>
        <authorList>
            <person name="Tsukatani Y."/>
        </authorList>
    </citation>
    <scope>NUCLEOTIDE SEQUENCE</scope>
    <source>
        <strain evidence="12">DSM 1059</strain>
    </source>
</reference>
<dbReference type="InterPro" id="IPR011342">
    <property type="entry name" value="Shikimate_DH"/>
</dbReference>
<evidence type="ECO:0000256" key="4">
    <source>
        <dbReference type="ARBA" id="ARBA00022857"/>
    </source>
</evidence>
<feature type="domain" description="Quinate/shikimate 5-dehydrogenase/glutamyl-tRNA reductase" evidence="9">
    <location>
        <begin position="118"/>
        <end position="190"/>
    </location>
</feature>
<organism evidence="12 13">
    <name type="scientific">Halorhodospira halochloris</name>
    <name type="common">Ectothiorhodospira halochloris</name>
    <dbReference type="NCBI Taxonomy" id="1052"/>
    <lineage>
        <taxon>Bacteria</taxon>
        <taxon>Pseudomonadati</taxon>
        <taxon>Pseudomonadota</taxon>
        <taxon>Gammaproteobacteria</taxon>
        <taxon>Chromatiales</taxon>
        <taxon>Ectothiorhodospiraceae</taxon>
        <taxon>Halorhodospira</taxon>
    </lineage>
</organism>
<dbReference type="InterPro" id="IPR006151">
    <property type="entry name" value="Shikm_DH/Glu-tRNA_Rdtase"/>
</dbReference>
<keyword evidence="4 8" id="KW-0521">NADP</keyword>
<feature type="binding site" evidence="8">
    <location>
        <begin position="15"/>
        <end position="17"/>
    </location>
    <ligand>
        <name>shikimate</name>
        <dbReference type="ChEBI" id="CHEBI:36208"/>
    </ligand>
</feature>
<sequence length="268" mass="28882">MQGHYAVVGNPIEHSKSPQIHAMFAEQTGEQLSYGRLWAPQDNFAAVVRAFFCGGGLGLNVTVPFKEEAWQFANKLSERARVAEAVNTLRLDDDGLIWGDNTDGVGLYRDLHDNLGIAIEAQRVLILGAGGAARGVLADILAGEPSEVVIANRTAQRADELAQRFVGVKACGLDNILGQQFDLIINTTAAGLQGSMPALADGLLRHGGACYDLVYSDTDTPFMEWARRHHAGQVADGLGMLVEQAAESFFLWRGVRPDTQPVIDALRG</sequence>